<dbReference type="OrthoDB" id="5073671at2759"/>
<dbReference type="Proteomes" id="UP000234275">
    <property type="component" value="Unassembled WGS sequence"/>
</dbReference>
<keyword evidence="3" id="KW-1185">Reference proteome</keyword>
<accession>A0A2I2GL14</accession>
<gene>
    <name evidence="2" type="ORF">P170DRAFT_435147</name>
</gene>
<reference evidence="2 3" key="1">
    <citation type="submission" date="2016-12" db="EMBL/GenBank/DDBJ databases">
        <title>The genomes of Aspergillus section Nigri reveals drivers in fungal speciation.</title>
        <authorList>
            <consortium name="DOE Joint Genome Institute"/>
            <person name="Vesth T.C."/>
            <person name="Nybo J."/>
            <person name="Theobald S."/>
            <person name="Brandl J."/>
            <person name="Frisvad J.C."/>
            <person name="Nielsen K.F."/>
            <person name="Lyhne E.K."/>
            <person name="Kogle M.E."/>
            <person name="Kuo A."/>
            <person name="Riley R."/>
            <person name="Clum A."/>
            <person name="Nolan M."/>
            <person name="Lipzen A."/>
            <person name="Salamov A."/>
            <person name="Henrissat B."/>
            <person name="Wiebenga A."/>
            <person name="De Vries R.P."/>
            <person name="Grigoriev I.V."/>
            <person name="Mortensen U.H."/>
            <person name="Andersen M.R."/>
            <person name="Baker S.E."/>
        </authorList>
    </citation>
    <scope>NUCLEOTIDE SEQUENCE [LARGE SCALE GENOMIC DNA]</scope>
    <source>
        <strain evidence="2 3">IBT 23096</strain>
    </source>
</reference>
<protein>
    <submittedName>
        <fullName evidence="2">Uncharacterized protein</fullName>
    </submittedName>
</protein>
<organism evidence="2 3">
    <name type="scientific">Aspergillus steynii IBT 23096</name>
    <dbReference type="NCBI Taxonomy" id="1392250"/>
    <lineage>
        <taxon>Eukaryota</taxon>
        <taxon>Fungi</taxon>
        <taxon>Dikarya</taxon>
        <taxon>Ascomycota</taxon>
        <taxon>Pezizomycotina</taxon>
        <taxon>Eurotiomycetes</taxon>
        <taxon>Eurotiomycetidae</taxon>
        <taxon>Eurotiales</taxon>
        <taxon>Aspergillaceae</taxon>
        <taxon>Aspergillus</taxon>
        <taxon>Aspergillus subgen. Circumdati</taxon>
    </lineage>
</organism>
<dbReference type="STRING" id="1392250.A0A2I2GL14"/>
<comment type="caution">
    <text evidence="2">The sequence shown here is derived from an EMBL/GenBank/DDBJ whole genome shotgun (WGS) entry which is preliminary data.</text>
</comment>
<dbReference type="EMBL" id="MSFO01000002">
    <property type="protein sequence ID" value="PLB53539.1"/>
    <property type="molecule type" value="Genomic_DNA"/>
</dbReference>
<dbReference type="RefSeq" id="XP_024708841.1">
    <property type="nucleotide sequence ID" value="XM_024848869.1"/>
</dbReference>
<sequence length="277" mass="30169">MDPSEYGFPLVTGQHDRPAFSQAPPPYTASNESGEDAFSAHHGFSSAPSRFPATLNGYFQWKFTSTFHLGPSGDDKRFAVSTQTPFLRSKQTTILHAGPSDQDPPLACVEGDQSMRDRACPITIAGQPPGIEALHHATPYTRTPPTFAVDVRGPEKRPQREQFEWRTSRGNEVRQLTGHSVSGWKLVRLARTVGPGGDHRPHRAFGCASDGREVVAVLARNVSASMTKALKFQFLGSGLDGSMGETWEIMAVITALQLWYYDMLSATMASTTAAVST</sequence>
<feature type="region of interest" description="Disordered" evidence="1">
    <location>
        <begin position="1"/>
        <end position="41"/>
    </location>
</feature>
<name>A0A2I2GL14_9EURO</name>
<evidence type="ECO:0000256" key="1">
    <source>
        <dbReference type="SAM" id="MobiDB-lite"/>
    </source>
</evidence>
<evidence type="ECO:0000313" key="3">
    <source>
        <dbReference type="Proteomes" id="UP000234275"/>
    </source>
</evidence>
<dbReference type="GeneID" id="36556568"/>
<proteinExistence type="predicted"/>
<dbReference type="AlphaFoldDB" id="A0A2I2GL14"/>
<dbReference type="VEuPathDB" id="FungiDB:P170DRAFT_435147"/>
<evidence type="ECO:0000313" key="2">
    <source>
        <dbReference type="EMBL" id="PLB53539.1"/>
    </source>
</evidence>